<dbReference type="PIRSF" id="PIRSF016660">
    <property type="entry name" value="YedI"/>
    <property type="match status" value="1"/>
</dbReference>
<keyword evidence="3" id="KW-1185">Reference proteome</keyword>
<keyword evidence="1" id="KW-0812">Transmembrane</keyword>
<dbReference type="KEGG" id="maur:BOH66_00505"/>
<dbReference type="Pfam" id="PF05661">
    <property type="entry name" value="DUF808"/>
    <property type="match status" value="1"/>
</dbReference>
<dbReference type="STRING" id="36805.BOH66_00505"/>
<feature type="transmembrane region" description="Helical" evidence="1">
    <location>
        <begin position="264"/>
        <end position="284"/>
    </location>
</feature>
<gene>
    <name evidence="2" type="ORF">BOH66_00505</name>
</gene>
<evidence type="ECO:0000313" key="3">
    <source>
        <dbReference type="Proteomes" id="UP000187185"/>
    </source>
</evidence>
<evidence type="ECO:0000313" key="2">
    <source>
        <dbReference type="EMBL" id="APZ32949.1"/>
    </source>
</evidence>
<dbReference type="RefSeq" id="WP_076688322.1">
    <property type="nucleotide sequence ID" value="NZ_CP018762.1"/>
</dbReference>
<keyword evidence="1" id="KW-1133">Transmembrane helix</keyword>
<dbReference type="GO" id="GO:0005886">
    <property type="term" value="C:plasma membrane"/>
    <property type="evidence" value="ECO:0007669"/>
    <property type="project" value="TreeGrafter"/>
</dbReference>
<sequence>MSVGLLAVVDDILSAALKASAKSAGVVIDDAAVTPQYVEGLSPARELPVVGRIALGSLANKFLIIIPIAMVLTAFAPWVLPWLLIVGGVYLCFEGAEKVLEWFGFHHGGHEDEGGRDEKRLVAGAVRTDLILSTEIMLIGLASLAADLGFWMRLAVLAIIALAMTALVYGAVALLVKLDDIGLKMAKSTSEQVRHTGTRIVRSMPAVFRVISVVGTVAMLWVGGHLVLANLGEVGWHAPVDLLHGVEHALEPLGPVVVWFGDTLVSAIAGLAVGLVIVGIALVIGKAFGKNLSFAEGHAAPATPHASSE</sequence>
<organism evidence="2 3">
    <name type="scientific">Microbacterium aurum</name>
    <dbReference type="NCBI Taxonomy" id="36805"/>
    <lineage>
        <taxon>Bacteria</taxon>
        <taxon>Bacillati</taxon>
        <taxon>Actinomycetota</taxon>
        <taxon>Actinomycetes</taxon>
        <taxon>Micrococcales</taxon>
        <taxon>Microbacteriaceae</taxon>
        <taxon>Microbacterium</taxon>
    </lineage>
</organism>
<dbReference type="PANTHER" id="PTHR30503:SF3">
    <property type="entry name" value="INNER MEMBRANE PROTEIN YEDI"/>
    <property type="match status" value="1"/>
</dbReference>
<feature type="transmembrane region" description="Helical" evidence="1">
    <location>
        <begin position="206"/>
        <end position="228"/>
    </location>
</feature>
<feature type="transmembrane region" description="Helical" evidence="1">
    <location>
        <begin position="150"/>
        <end position="176"/>
    </location>
</feature>
<accession>A0A1P8U4A4</accession>
<keyword evidence="1" id="KW-0472">Membrane</keyword>
<dbReference type="InterPro" id="IPR008526">
    <property type="entry name" value="YedI"/>
</dbReference>
<dbReference type="AlphaFoldDB" id="A0A1P8U4A4"/>
<feature type="transmembrane region" description="Helical" evidence="1">
    <location>
        <begin position="62"/>
        <end position="85"/>
    </location>
</feature>
<evidence type="ECO:0000256" key="1">
    <source>
        <dbReference type="SAM" id="Phobius"/>
    </source>
</evidence>
<dbReference type="PANTHER" id="PTHR30503">
    <property type="entry name" value="INNER MEMBRANE PROTEIN YEDI"/>
    <property type="match status" value="1"/>
</dbReference>
<reference evidence="2 3" key="1">
    <citation type="submission" date="2016-12" db="EMBL/GenBank/DDBJ databases">
        <title>Complete genome sequence of Microbacterium aurum KACC 15219.</title>
        <authorList>
            <person name="Jung Y."/>
            <person name="Shin J.-H."/>
            <person name="Lee Y.-J."/>
            <person name="Yi H."/>
            <person name="Bahn Y.-S."/>
            <person name="Kim J.F."/>
            <person name="Lee D.-W."/>
        </authorList>
    </citation>
    <scope>NUCLEOTIDE SEQUENCE [LARGE SCALE GENOMIC DNA]</scope>
    <source>
        <strain evidence="2 3">KACC 15219</strain>
    </source>
</reference>
<dbReference type="OrthoDB" id="9814178at2"/>
<proteinExistence type="predicted"/>
<name>A0A1P8U4A4_9MICO</name>
<dbReference type="Proteomes" id="UP000187185">
    <property type="component" value="Chromosome"/>
</dbReference>
<dbReference type="EMBL" id="CP018762">
    <property type="protein sequence ID" value="APZ32949.1"/>
    <property type="molecule type" value="Genomic_DNA"/>
</dbReference>
<protein>
    <submittedName>
        <fullName evidence="2">ABC transporter</fullName>
    </submittedName>
</protein>